<dbReference type="EMBL" id="CAUYUJ010015369">
    <property type="protein sequence ID" value="CAK0853047.1"/>
    <property type="molecule type" value="Genomic_DNA"/>
</dbReference>
<proteinExistence type="predicted"/>
<evidence type="ECO:0000313" key="2">
    <source>
        <dbReference type="EMBL" id="CAK0853047.1"/>
    </source>
</evidence>
<evidence type="ECO:0000313" key="3">
    <source>
        <dbReference type="Proteomes" id="UP001189429"/>
    </source>
</evidence>
<keyword evidence="3" id="KW-1185">Reference proteome</keyword>
<organism evidence="2 3">
    <name type="scientific">Prorocentrum cordatum</name>
    <dbReference type="NCBI Taxonomy" id="2364126"/>
    <lineage>
        <taxon>Eukaryota</taxon>
        <taxon>Sar</taxon>
        <taxon>Alveolata</taxon>
        <taxon>Dinophyceae</taxon>
        <taxon>Prorocentrales</taxon>
        <taxon>Prorocentraceae</taxon>
        <taxon>Prorocentrum</taxon>
    </lineage>
</organism>
<evidence type="ECO:0000256" key="1">
    <source>
        <dbReference type="SAM" id="Coils"/>
    </source>
</evidence>
<gene>
    <name evidence="2" type="ORF">PCOR1329_LOCUS44654</name>
</gene>
<protein>
    <recommendedName>
        <fullName evidence="4">Beta-galactosidase</fullName>
    </recommendedName>
</protein>
<evidence type="ECO:0008006" key="4">
    <source>
        <dbReference type="Google" id="ProtNLM"/>
    </source>
</evidence>
<feature type="coiled-coil region" evidence="1">
    <location>
        <begin position="208"/>
        <end position="235"/>
    </location>
</feature>
<comment type="caution">
    <text evidence="2">The sequence shown here is derived from an EMBL/GenBank/DDBJ whole genome shotgun (WGS) entry which is preliminary data.</text>
</comment>
<sequence length="586" mass="64091">MPAHSLQRSQYVNGLAELPAKVRQPLFAATAQMVATHYRSSATSSAWIPWQPYNFHAGNFWDASSGYSPQDETTAELLAERCVPMPNWVFSAKFPLEALESWTERQIDIFAAAGLELQQLRIKNPGQGADWTVDNIWSHVSIIRAVFSRRGLLAPLVYIHNHDFNGLGGHVGAELLRRAQADGFTTLVIDGAYRKNGTHNDNTLLASALHLTQEQREALNEYNHLQQRIEQVLCRFDSRSSQMTPWSSDWAGGTEGSDLRIAKEYGLDPRLINGAKEVASEVFPLERAVTPFSEYKLRLGIAIMIEPGIEPKSADAVRAWVNRGGKLKVGGDVLVGLRRWETLVAKTPEVDRLLENMADELEAALGASARLVAPEDLPDTLSASQVFSALGFQGKGLEFVTKTQPKGEDLTPLLAAPHVLHGRPRSLAPGTRFEVLEGPKRTEVEFRCFGKEQDGSILLSFLVGGSPIMVSVPDPELGAGPQAATGPRKATPGNRMELACIAAGPAASDERLLVAIRLAVARGTIVDTSRDLKRGKDPTPKQLIPRSSPVENHEVLVERGGFSWQVAEYRSVSDQGESLLFASFGE</sequence>
<name>A0ABN9U4E2_9DINO</name>
<keyword evidence="1" id="KW-0175">Coiled coil</keyword>
<reference evidence="2" key="1">
    <citation type="submission" date="2023-10" db="EMBL/GenBank/DDBJ databases">
        <authorList>
            <person name="Chen Y."/>
            <person name="Shah S."/>
            <person name="Dougan E. K."/>
            <person name="Thang M."/>
            <person name="Chan C."/>
        </authorList>
    </citation>
    <scope>NUCLEOTIDE SEQUENCE [LARGE SCALE GENOMIC DNA]</scope>
</reference>
<accession>A0ABN9U4E2</accession>
<dbReference type="Proteomes" id="UP001189429">
    <property type="component" value="Unassembled WGS sequence"/>
</dbReference>